<sequence>MEVFVARQPIFNKNKDVYAYELLYRNNQDNTFPHIDGDQATTDVIINSFLNIGIDKLSNGLPCFVNFTENLLKLKLPTYFSPRDLVIEILESVEPSKEILSTIEELKRLGYKIALDDFILKDTNERYLKLLKSADYVKVDFVHSTLSERRQVEGLAKKLNIVLLAEKIESLDDYLDAIKHGYSLFQGYFFSKPFIVSSRDVPSYFQSYLPLLQYLTTTVPDVKVVATLIEKDLSLSYKLLKLINSPSFRPKHKISSIQQAIVLLGFIEVRKWIYVLAVRDQKSKLSGPSVELLKMSLMRGRMCELIASHNGERQSSSYFLTGLFSLMDVILGIPMESILEELPLQDDITDSLKGQQTKMNVVLSVVKQMEKGNVINSDQLSGRKNINNVYLNTFYKESAVWADQLLDPSLEEMVN</sequence>
<feature type="domain" description="EAL" evidence="1">
    <location>
        <begin position="1"/>
        <end position="207"/>
    </location>
</feature>
<feature type="domain" description="HDOD" evidence="2">
    <location>
        <begin position="201"/>
        <end position="390"/>
    </location>
</feature>
<dbReference type="PANTHER" id="PTHR33525:SF4">
    <property type="entry name" value="CYCLIC DI-GMP PHOSPHODIESTERASE CDGJ"/>
    <property type="match status" value="1"/>
</dbReference>
<dbReference type="AlphaFoldDB" id="A0A7S8HF92"/>
<gene>
    <name evidence="3" type="ORF">G8O30_06190</name>
</gene>
<dbReference type="SUPFAM" id="SSF109604">
    <property type="entry name" value="HD-domain/PDEase-like"/>
    <property type="match status" value="1"/>
</dbReference>
<dbReference type="CDD" id="cd01948">
    <property type="entry name" value="EAL"/>
    <property type="match status" value="1"/>
</dbReference>
<dbReference type="InterPro" id="IPR014408">
    <property type="entry name" value="dGMP_Pdiesterase_EAL/HD-GYP"/>
</dbReference>
<dbReference type="PANTHER" id="PTHR33525">
    <property type="match status" value="1"/>
</dbReference>
<dbReference type="Proteomes" id="UP000593626">
    <property type="component" value="Chromosome"/>
</dbReference>
<dbReference type="InterPro" id="IPR013976">
    <property type="entry name" value="HDOD"/>
</dbReference>
<dbReference type="SUPFAM" id="SSF141868">
    <property type="entry name" value="EAL domain-like"/>
    <property type="match status" value="1"/>
</dbReference>
<dbReference type="PIRSF" id="PIRSF003180">
    <property type="entry name" value="DiGMPpdiest_YuxH"/>
    <property type="match status" value="1"/>
</dbReference>
<dbReference type="KEGG" id="mcui:G8O30_06190"/>
<dbReference type="InterPro" id="IPR035919">
    <property type="entry name" value="EAL_sf"/>
</dbReference>
<dbReference type="EMBL" id="CP049742">
    <property type="protein sequence ID" value="QPC46583.1"/>
    <property type="molecule type" value="Genomic_DNA"/>
</dbReference>
<dbReference type="InterPro" id="IPR001633">
    <property type="entry name" value="EAL_dom"/>
</dbReference>
<evidence type="ECO:0000313" key="3">
    <source>
        <dbReference type="EMBL" id="QPC46583.1"/>
    </source>
</evidence>
<evidence type="ECO:0000259" key="2">
    <source>
        <dbReference type="PROSITE" id="PS51833"/>
    </source>
</evidence>
<dbReference type="Pfam" id="PF00563">
    <property type="entry name" value="EAL"/>
    <property type="match status" value="1"/>
</dbReference>
<keyword evidence="4" id="KW-1185">Reference proteome</keyword>
<evidence type="ECO:0000259" key="1">
    <source>
        <dbReference type="PROSITE" id="PS50883"/>
    </source>
</evidence>
<name>A0A7S8HF92_9BACI</name>
<organism evidence="3 4">
    <name type="scientific">Mangrovibacillus cuniculi</name>
    <dbReference type="NCBI Taxonomy" id="2593652"/>
    <lineage>
        <taxon>Bacteria</taxon>
        <taxon>Bacillati</taxon>
        <taxon>Bacillota</taxon>
        <taxon>Bacilli</taxon>
        <taxon>Bacillales</taxon>
        <taxon>Bacillaceae</taxon>
        <taxon>Mangrovibacillus</taxon>
    </lineage>
</organism>
<dbReference type="PROSITE" id="PS50883">
    <property type="entry name" value="EAL"/>
    <property type="match status" value="1"/>
</dbReference>
<accession>A0A7S8HF92</accession>
<reference evidence="3 4" key="1">
    <citation type="submission" date="2019-07" db="EMBL/GenBank/DDBJ databases">
        <title>Genome sequence of 2 isolates from Red Sea Mangroves.</title>
        <authorList>
            <person name="Sefrji F."/>
            <person name="Michoud G."/>
            <person name="Merlino G."/>
            <person name="Daffonchio D."/>
        </authorList>
    </citation>
    <scope>NUCLEOTIDE SEQUENCE [LARGE SCALE GENOMIC DNA]</scope>
    <source>
        <strain evidence="3 4">R1DC41</strain>
    </source>
</reference>
<protein>
    <submittedName>
        <fullName evidence="3">HDOD domain-containing protein</fullName>
    </submittedName>
</protein>
<proteinExistence type="predicted"/>
<dbReference type="PROSITE" id="PS51833">
    <property type="entry name" value="HDOD"/>
    <property type="match status" value="1"/>
</dbReference>
<evidence type="ECO:0000313" key="4">
    <source>
        <dbReference type="Proteomes" id="UP000593626"/>
    </source>
</evidence>
<dbReference type="Pfam" id="PF08668">
    <property type="entry name" value="HDOD"/>
    <property type="match status" value="1"/>
</dbReference>
<dbReference type="SMART" id="SM00052">
    <property type="entry name" value="EAL"/>
    <property type="match status" value="1"/>
</dbReference>
<dbReference type="Gene3D" id="3.20.20.450">
    <property type="entry name" value="EAL domain"/>
    <property type="match status" value="1"/>
</dbReference>
<dbReference type="Gene3D" id="1.10.3210.10">
    <property type="entry name" value="Hypothetical protein af1432"/>
    <property type="match status" value="1"/>
</dbReference>
<dbReference type="RefSeq" id="WP_239674110.1">
    <property type="nucleotide sequence ID" value="NZ_CP049742.1"/>
</dbReference>
<dbReference type="InterPro" id="IPR052340">
    <property type="entry name" value="RNase_Y/CdgJ"/>
</dbReference>